<evidence type="ECO:0000256" key="1">
    <source>
        <dbReference type="ARBA" id="ARBA00008354"/>
    </source>
</evidence>
<comment type="caution">
    <text evidence="7">The sequence shown here is derived from an EMBL/GenBank/DDBJ whole genome shotgun (WGS) entry which is preliminary data.</text>
</comment>
<feature type="compositionally biased region" description="Basic and acidic residues" evidence="5">
    <location>
        <begin position="129"/>
        <end position="139"/>
    </location>
</feature>
<reference evidence="8" key="1">
    <citation type="submission" date="2017-01" db="EMBL/GenBank/DDBJ databases">
        <authorList>
            <person name="Wang Y."/>
            <person name="White M."/>
            <person name="Kvist S."/>
            <person name="Moncalvo J.-M."/>
        </authorList>
    </citation>
    <scope>NUCLEOTIDE SEQUENCE [LARGE SCALE GENOMIC DNA]</scope>
    <source>
        <strain evidence="8">COL-18-3</strain>
    </source>
</reference>
<dbReference type="GO" id="GO:0008270">
    <property type="term" value="F:zinc ion binding"/>
    <property type="evidence" value="ECO:0007669"/>
    <property type="project" value="UniProtKB-KW"/>
</dbReference>
<dbReference type="PANTHER" id="PTHR10876:SF0">
    <property type="entry name" value="ZINC FINGER PROTEIN ZPR1"/>
    <property type="match status" value="1"/>
</dbReference>
<proteinExistence type="inferred from homology"/>
<dbReference type="SMART" id="SM00709">
    <property type="entry name" value="Zpr1"/>
    <property type="match status" value="1"/>
</dbReference>
<dbReference type="GO" id="GO:0005634">
    <property type="term" value="C:nucleus"/>
    <property type="evidence" value="ECO:0007669"/>
    <property type="project" value="TreeGrafter"/>
</dbReference>
<feature type="region of interest" description="Disordered" evidence="5">
    <location>
        <begin position="124"/>
        <end position="148"/>
    </location>
</feature>
<dbReference type="EMBL" id="LSSK01000161">
    <property type="protein sequence ID" value="OMH84706.1"/>
    <property type="molecule type" value="Genomic_DNA"/>
</dbReference>
<dbReference type="Proteomes" id="UP000188320">
    <property type="component" value="Unassembled WGS sequence"/>
</dbReference>
<dbReference type="NCBIfam" id="TIGR00310">
    <property type="entry name" value="ZPR1_znf"/>
    <property type="match status" value="1"/>
</dbReference>
<gene>
    <name evidence="7" type="ORF">AX774_g1753</name>
</gene>
<keyword evidence="3" id="KW-0863">Zinc-finger</keyword>
<dbReference type="InterPro" id="IPR004457">
    <property type="entry name" value="Znf_ZPR1"/>
</dbReference>
<dbReference type="Gene3D" id="2.60.120.1040">
    <property type="entry name" value="ZPR1, A/B domain"/>
    <property type="match status" value="2"/>
</dbReference>
<dbReference type="InterPro" id="IPR056180">
    <property type="entry name" value="ZPR1_jr_dom"/>
</dbReference>
<dbReference type="Pfam" id="PF03367">
    <property type="entry name" value="Zn_ribbon_ZPR1"/>
    <property type="match status" value="1"/>
</dbReference>
<keyword evidence="4" id="KW-0862">Zinc</keyword>
<accession>A0A1R1PUR3</accession>
<dbReference type="Pfam" id="PF22794">
    <property type="entry name" value="jr-ZPR1"/>
    <property type="match status" value="2"/>
</dbReference>
<evidence type="ECO:0000256" key="4">
    <source>
        <dbReference type="ARBA" id="ARBA00022833"/>
    </source>
</evidence>
<dbReference type="AlphaFoldDB" id="A0A1R1PUR3"/>
<keyword evidence="2" id="KW-0479">Metal-binding</keyword>
<comment type="similarity">
    <text evidence="1">Belongs to the ZPR1 family.</text>
</comment>
<dbReference type="Gene3D" id="2.20.25.420">
    <property type="entry name" value="ZPR1, zinc finger domain"/>
    <property type="match status" value="1"/>
</dbReference>
<evidence type="ECO:0000313" key="7">
    <source>
        <dbReference type="EMBL" id="OMH84706.1"/>
    </source>
</evidence>
<protein>
    <submittedName>
        <fullName evidence="7">Zinc finger protein ZPR1</fullName>
    </submittedName>
</protein>
<dbReference type="FunFam" id="2.20.25.420:FF:000002">
    <property type="entry name" value="Zinc finger protein ZPR1"/>
    <property type="match status" value="1"/>
</dbReference>
<name>A0A1R1PUR3_ZANCU</name>
<evidence type="ECO:0000256" key="2">
    <source>
        <dbReference type="ARBA" id="ARBA00022723"/>
    </source>
</evidence>
<dbReference type="OrthoDB" id="308464at2759"/>
<dbReference type="InterPro" id="IPR042452">
    <property type="entry name" value="ZPR1_Znf1/2"/>
</dbReference>
<organism evidence="7 8">
    <name type="scientific">Zancudomyces culisetae</name>
    <name type="common">Gut fungus</name>
    <name type="synonym">Smittium culisetae</name>
    <dbReference type="NCBI Taxonomy" id="1213189"/>
    <lineage>
        <taxon>Eukaryota</taxon>
        <taxon>Fungi</taxon>
        <taxon>Fungi incertae sedis</taxon>
        <taxon>Zoopagomycota</taxon>
        <taxon>Kickxellomycotina</taxon>
        <taxon>Harpellomycetes</taxon>
        <taxon>Harpellales</taxon>
        <taxon>Legeriomycetaceae</taxon>
        <taxon>Zancudomyces</taxon>
    </lineage>
</organism>
<sequence length="361" mass="40696">MNRQIVRNFSATVRIEELDMELPPIKSTRLTTVEGLLSGIIQDLEGDQPARREQSIEIYNAIENIIAKLKGYLRNEEPFLLTINDPSGNSYIESLQPPNLDPSLSMRVYQRTREQEIQLGMVSDEVEEDSSKPEQMDTIKEEDEEMKPVNEEVGAEEVITFHTNCHICNAPCETHMKQVDIPHFKNVIIMATNCDGCGYKSNEVKSGGAIADKGTKITLKLVCEEDLSRDILKSETCALSIPEINLHLTLGTLGGRFTTVEGLLRQVYDDLDRETPFSSGDSAVQERREKFRGFLQQLDDLIEGKSFPFNLILDDPASNSYLQNLYAPDNDPNMTIETYARNAEQNESLGLDTINVDHYAE</sequence>
<dbReference type="FunFam" id="2.60.120.1040:FF:000001">
    <property type="entry name" value="Zinc finger protein ZPR1"/>
    <property type="match status" value="1"/>
</dbReference>
<dbReference type="InterPro" id="IPR040141">
    <property type="entry name" value="ZPR1"/>
</dbReference>
<evidence type="ECO:0000256" key="5">
    <source>
        <dbReference type="SAM" id="MobiDB-lite"/>
    </source>
</evidence>
<keyword evidence="8" id="KW-1185">Reference proteome</keyword>
<evidence type="ECO:0000313" key="8">
    <source>
        <dbReference type="Proteomes" id="UP000188320"/>
    </source>
</evidence>
<feature type="domain" description="Zinc finger ZPR1-type" evidence="6">
    <location>
        <begin position="163"/>
        <end position="324"/>
    </location>
</feature>
<dbReference type="PANTHER" id="PTHR10876">
    <property type="entry name" value="ZINC FINGER PROTEIN ZPR1"/>
    <property type="match status" value="1"/>
</dbReference>
<dbReference type="InterPro" id="IPR042451">
    <property type="entry name" value="ZPR1_A/B_dom"/>
</dbReference>
<evidence type="ECO:0000259" key="6">
    <source>
        <dbReference type="SMART" id="SM00709"/>
    </source>
</evidence>
<evidence type="ECO:0000256" key="3">
    <source>
        <dbReference type="ARBA" id="ARBA00022771"/>
    </source>
</evidence>